<proteinExistence type="inferred from homology"/>
<dbReference type="InterPro" id="IPR058649">
    <property type="entry name" value="CzcB_C"/>
</dbReference>
<dbReference type="RefSeq" id="WP_185678750.1">
    <property type="nucleotide sequence ID" value="NZ_JACLAX010000005.1"/>
</dbReference>
<keyword evidence="6" id="KW-1185">Reference proteome</keyword>
<dbReference type="GO" id="GO:0030288">
    <property type="term" value="C:outer membrane-bounded periplasmic space"/>
    <property type="evidence" value="ECO:0007669"/>
    <property type="project" value="TreeGrafter"/>
</dbReference>
<evidence type="ECO:0000259" key="4">
    <source>
        <dbReference type="Pfam" id="PF25975"/>
    </source>
</evidence>
<gene>
    <name evidence="5" type="ORF">H7F53_06870</name>
</gene>
<dbReference type="NCBIfam" id="TIGR01730">
    <property type="entry name" value="RND_mfp"/>
    <property type="match status" value="1"/>
</dbReference>
<organism evidence="5 6">
    <name type="scientific">Novosphingobium piscinae</name>
    <dbReference type="NCBI Taxonomy" id="1507448"/>
    <lineage>
        <taxon>Bacteria</taxon>
        <taxon>Pseudomonadati</taxon>
        <taxon>Pseudomonadota</taxon>
        <taxon>Alphaproteobacteria</taxon>
        <taxon>Sphingomonadales</taxon>
        <taxon>Sphingomonadaceae</taxon>
        <taxon>Novosphingobium</taxon>
    </lineage>
</organism>
<dbReference type="PANTHER" id="PTHR30097">
    <property type="entry name" value="CATION EFFLUX SYSTEM PROTEIN CUSB"/>
    <property type="match status" value="1"/>
</dbReference>
<evidence type="ECO:0000259" key="3">
    <source>
        <dbReference type="Pfam" id="PF25954"/>
    </source>
</evidence>
<dbReference type="InterPro" id="IPR058792">
    <property type="entry name" value="Beta-barrel_RND_2"/>
</dbReference>
<dbReference type="EMBL" id="JACLAX010000005">
    <property type="protein sequence ID" value="MBC2668859.1"/>
    <property type="molecule type" value="Genomic_DNA"/>
</dbReference>
<dbReference type="GO" id="GO:0060003">
    <property type="term" value="P:copper ion export"/>
    <property type="evidence" value="ECO:0007669"/>
    <property type="project" value="TreeGrafter"/>
</dbReference>
<reference evidence="5 6" key="1">
    <citation type="submission" date="2020-08" db="EMBL/GenBank/DDBJ databases">
        <title>The genome sequence of type strain Novosphingobium piscinae KCTC 42194.</title>
        <authorList>
            <person name="Liu Y."/>
        </authorList>
    </citation>
    <scope>NUCLEOTIDE SEQUENCE [LARGE SCALE GENOMIC DNA]</scope>
    <source>
        <strain evidence="5 6">KCTC 42194</strain>
    </source>
</reference>
<dbReference type="GO" id="GO:0022857">
    <property type="term" value="F:transmembrane transporter activity"/>
    <property type="evidence" value="ECO:0007669"/>
    <property type="project" value="InterPro"/>
</dbReference>
<dbReference type="SUPFAM" id="SSF111369">
    <property type="entry name" value="HlyD-like secretion proteins"/>
    <property type="match status" value="1"/>
</dbReference>
<accession>A0A7X1FXT6</accession>
<dbReference type="GO" id="GO:0016020">
    <property type="term" value="C:membrane"/>
    <property type="evidence" value="ECO:0007669"/>
    <property type="project" value="InterPro"/>
</dbReference>
<keyword evidence="2" id="KW-0813">Transport</keyword>
<dbReference type="PANTHER" id="PTHR30097:SF4">
    <property type="entry name" value="SLR6042 PROTEIN"/>
    <property type="match status" value="1"/>
</dbReference>
<dbReference type="Gene3D" id="1.10.287.470">
    <property type="entry name" value="Helix hairpin bin"/>
    <property type="match status" value="1"/>
</dbReference>
<dbReference type="InterPro" id="IPR051909">
    <property type="entry name" value="MFP_Cation_Efflux"/>
</dbReference>
<dbReference type="AlphaFoldDB" id="A0A7X1FXT6"/>
<dbReference type="Pfam" id="PF25975">
    <property type="entry name" value="CzcB_C"/>
    <property type="match status" value="1"/>
</dbReference>
<dbReference type="GO" id="GO:0046914">
    <property type="term" value="F:transition metal ion binding"/>
    <property type="evidence" value="ECO:0007669"/>
    <property type="project" value="TreeGrafter"/>
</dbReference>
<evidence type="ECO:0000313" key="5">
    <source>
        <dbReference type="EMBL" id="MBC2668859.1"/>
    </source>
</evidence>
<name>A0A7X1FXT6_9SPHN</name>
<dbReference type="Gene3D" id="2.40.50.100">
    <property type="match status" value="1"/>
</dbReference>
<dbReference type="InterPro" id="IPR006143">
    <property type="entry name" value="RND_pump_MFP"/>
</dbReference>
<sequence>MTTLSVDPRALAAGFALLLAGAGAYWTLATDPEAEPAAEAPAAAPGALDAAQIQRLGIRLEPARAVTGIPIATVPAVVTLPPDARVAVTSPFAGTALRVFVTPGQQVARGAPLAIVRAPETIQFGAELARTEADLAFARSQAARLETLAREGVIAGVRADEARATLRRSEATSRENRRLLALAGAAADGTVTLRAPIAGRVASVGIDAGAALSPAGPAPFLIENDAALALDLQLPERLAGTVRPGMLVAVLPANGDRPIASGQILSVAPSLDPQSRSVLARASLAEPGGLIPGKGVSAVITDPAAPARAGVSVPSAAVARIAEADQVFVRAGGRFALRKVRVVAQSGGRSILAEGLRVGEQVAVSGVAELKSLLSGQ</sequence>
<dbReference type="Proteomes" id="UP000551327">
    <property type="component" value="Unassembled WGS sequence"/>
</dbReference>
<evidence type="ECO:0000256" key="2">
    <source>
        <dbReference type="ARBA" id="ARBA00022448"/>
    </source>
</evidence>
<comment type="caution">
    <text evidence="5">The sequence shown here is derived from an EMBL/GenBank/DDBJ whole genome shotgun (WGS) entry which is preliminary data.</text>
</comment>
<feature type="domain" description="CusB-like beta-barrel" evidence="3">
    <location>
        <begin position="231"/>
        <end position="298"/>
    </location>
</feature>
<protein>
    <submittedName>
        <fullName evidence="5">Efflux RND transporter periplasmic adaptor subunit</fullName>
    </submittedName>
</protein>
<dbReference type="GO" id="GO:0015679">
    <property type="term" value="P:plasma membrane copper ion transport"/>
    <property type="evidence" value="ECO:0007669"/>
    <property type="project" value="TreeGrafter"/>
</dbReference>
<dbReference type="Pfam" id="PF25954">
    <property type="entry name" value="Beta-barrel_RND_2"/>
    <property type="match status" value="1"/>
</dbReference>
<evidence type="ECO:0000313" key="6">
    <source>
        <dbReference type="Proteomes" id="UP000551327"/>
    </source>
</evidence>
<feature type="domain" description="CzcB-like C-terminal circularly permuted SH3-like" evidence="4">
    <location>
        <begin position="311"/>
        <end position="366"/>
    </location>
</feature>
<evidence type="ECO:0000256" key="1">
    <source>
        <dbReference type="ARBA" id="ARBA00009477"/>
    </source>
</evidence>
<dbReference type="Gene3D" id="2.40.420.20">
    <property type="match status" value="1"/>
</dbReference>
<comment type="similarity">
    <text evidence="1">Belongs to the membrane fusion protein (MFP) (TC 8.A.1) family.</text>
</comment>
<dbReference type="Gene3D" id="2.40.30.170">
    <property type="match status" value="1"/>
</dbReference>